<dbReference type="RefSeq" id="WP_171676776.1">
    <property type="nucleotide sequence ID" value="NZ_BAAAGT010000014.1"/>
</dbReference>
<feature type="signal peptide" evidence="1">
    <location>
        <begin position="1"/>
        <end position="22"/>
    </location>
</feature>
<accession>A0A7Y4P1F0</accession>
<dbReference type="Proteomes" id="UP000553957">
    <property type="component" value="Unassembled WGS sequence"/>
</dbReference>
<reference evidence="3 4" key="1">
    <citation type="submission" date="2020-05" db="EMBL/GenBank/DDBJ databases">
        <title>Genome sequence of Kribbella sandramycini ATCC 39419.</title>
        <authorList>
            <person name="Maclea K.S."/>
            <person name="Fair J.L."/>
        </authorList>
    </citation>
    <scope>NUCLEOTIDE SEQUENCE [LARGE SCALE GENOMIC DNA]</scope>
    <source>
        <strain evidence="3 4">ATCC 39419</strain>
    </source>
</reference>
<dbReference type="EMBL" id="JACHKF010000001">
    <property type="protein sequence ID" value="MBB6570979.1"/>
    <property type="molecule type" value="Genomic_DNA"/>
</dbReference>
<gene>
    <name evidence="2" type="ORF">HNR71_006616</name>
    <name evidence="3" type="ORF">HPO96_25520</name>
</gene>
<evidence type="ECO:0000313" key="4">
    <source>
        <dbReference type="Proteomes" id="UP000534306"/>
    </source>
</evidence>
<evidence type="ECO:0000313" key="2">
    <source>
        <dbReference type="EMBL" id="MBB6570979.1"/>
    </source>
</evidence>
<sequence length="126" mass="13628">MIKRLGTIAAALVLGAAGTGLAATQAWAGNVDSRGCVRVYVEYESINDTQRRVWWAEATNACSYSWSGHFELGKNNGPDRNPAPSHRVNLGGIIVNKGQYCVEGVAWRNDGAGKFFELGRVCTRVV</sequence>
<feature type="chain" id="PRO_5044130846" description="Subtilisin inhibitor-like" evidence="1">
    <location>
        <begin position="23"/>
        <end position="126"/>
    </location>
</feature>
<keyword evidence="4" id="KW-1185">Reference proteome</keyword>
<name>A0A7Y4P1F0_9ACTN</name>
<proteinExistence type="predicted"/>
<keyword evidence="1" id="KW-0732">Signal</keyword>
<comment type="caution">
    <text evidence="3">The sequence shown here is derived from an EMBL/GenBank/DDBJ whole genome shotgun (WGS) entry which is preliminary data.</text>
</comment>
<evidence type="ECO:0008006" key="6">
    <source>
        <dbReference type="Google" id="ProtNLM"/>
    </source>
</evidence>
<evidence type="ECO:0000256" key="1">
    <source>
        <dbReference type="SAM" id="SignalP"/>
    </source>
</evidence>
<protein>
    <recommendedName>
        <fullName evidence="6">Subtilisin inhibitor-like</fullName>
    </recommendedName>
</protein>
<reference evidence="2 5" key="2">
    <citation type="submission" date="2020-08" db="EMBL/GenBank/DDBJ databases">
        <title>Sequencing the genomes of 1000 actinobacteria strains.</title>
        <authorList>
            <person name="Klenk H.-P."/>
        </authorList>
    </citation>
    <scope>NUCLEOTIDE SEQUENCE [LARGE SCALE GENOMIC DNA]</scope>
    <source>
        <strain evidence="2 5">DSM 15626</strain>
    </source>
</reference>
<evidence type="ECO:0000313" key="5">
    <source>
        <dbReference type="Proteomes" id="UP000553957"/>
    </source>
</evidence>
<dbReference type="Proteomes" id="UP000534306">
    <property type="component" value="Unassembled WGS sequence"/>
</dbReference>
<organism evidence="3 4">
    <name type="scientific">Kribbella sandramycini</name>
    <dbReference type="NCBI Taxonomy" id="60450"/>
    <lineage>
        <taxon>Bacteria</taxon>
        <taxon>Bacillati</taxon>
        <taxon>Actinomycetota</taxon>
        <taxon>Actinomycetes</taxon>
        <taxon>Propionibacteriales</taxon>
        <taxon>Kribbellaceae</taxon>
        <taxon>Kribbella</taxon>
    </lineage>
</organism>
<evidence type="ECO:0000313" key="3">
    <source>
        <dbReference type="EMBL" id="NOL43611.1"/>
    </source>
</evidence>
<dbReference type="EMBL" id="JABJRC010000006">
    <property type="protein sequence ID" value="NOL43611.1"/>
    <property type="molecule type" value="Genomic_DNA"/>
</dbReference>
<dbReference type="AlphaFoldDB" id="A0A7Y4P1F0"/>